<gene>
    <name evidence="8" type="ORF">RCOM_0465420</name>
</gene>
<protein>
    <recommendedName>
        <fullName evidence="7">TF-B3 domain-containing protein</fullName>
    </recommendedName>
</protein>
<dbReference type="InParanoid" id="B9SR36"/>
<dbReference type="EMBL" id="EQ974093">
    <property type="protein sequence ID" value="EEF33938.1"/>
    <property type="molecule type" value="Genomic_DNA"/>
</dbReference>
<dbReference type="InterPro" id="IPR015300">
    <property type="entry name" value="DNA-bd_pseudobarrel_sf"/>
</dbReference>
<evidence type="ECO:0000313" key="8">
    <source>
        <dbReference type="EMBL" id="EEF33938.1"/>
    </source>
</evidence>
<dbReference type="InterPro" id="IPR044837">
    <property type="entry name" value="REM16-like"/>
</dbReference>
<evidence type="ECO:0000259" key="7">
    <source>
        <dbReference type="PROSITE" id="PS50863"/>
    </source>
</evidence>
<keyword evidence="3" id="KW-0238">DNA-binding</keyword>
<organism evidence="8 9">
    <name type="scientific">Ricinus communis</name>
    <name type="common">Castor bean</name>
    <dbReference type="NCBI Taxonomy" id="3988"/>
    <lineage>
        <taxon>Eukaryota</taxon>
        <taxon>Viridiplantae</taxon>
        <taxon>Streptophyta</taxon>
        <taxon>Embryophyta</taxon>
        <taxon>Tracheophyta</taxon>
        <taxon>Spermatophyta</taxon>
        <taxon>Magnoliopsida</taxon>
        <taxon>eudicotyledons</taxon>
        <taxon>Gunneridae</taxon>
        <taxon>Pentapetalae</taxon>
        <taxon>rosids</taxon>
        <taxon>fabids</taxon>
        <taxon>Malpighiales</taxon>
        <taxon>Euphorbiaceae</taxon>
        <taxon>Acalyphoideae</taxon>
        <taxon>Acalypheae</taxon>
        <taxon>Ricinus</taxon>
    </lineage>
</organism>
<sequence length="137" mass="15451">MASQEGREMLDKKGISRQAKKPSSFSTCQAPDSANNFISSNYPSFRAVFRHENILSVPFSFVQSHMECETHTVMLKVANKTWPVKLNVYSRKHTAIFSAGWSAFAKQNSLKVGSAYNFELIKRDEMTVSKFTTCKLG</sequence>
<dbReference type="InterPro" id="IPR003340">
    <property type="entry name" value="B3_DNA-bd"/>
</dbReference>
<dbReference type="STRING" id="3988.B9SR36"/>
<dbReference type="Pfam" id="PF02362">
    <property type="entry name" value="B3"/>
    <property type="match status" value="1"/>
</dbReference>
<dbReference type="GO" id="GO:0003677">
    <property type="term" value="F:DNA binding"/>
    <property type="evidence" value="ECO:0007669"/>
    <property type="project" value="UniProtKB-KW"/>
</dbReference>
<dbReference type="Gene3D" id="2.40.330.10">
    <property type="entry name" value="DNA-binding pseudobarrel domain"/>
    <property type="match status" value="1"/>
</dbReference>
<evidence type="ECO:0000313" key="9">
    <source>
        <dbReference type="Proteomes" id="UP000008311"/>
    </source>
</evidence>
<dbReference type="GO" id="GO:0005634">
    <property type="term" value="C:nucleus"/>
    <property type="evidence" value="ECO:0007669"/>
    <property type="project" value="UniProtKB-SubCell"/>
</dbReference>
<reference evidence="9" key="1">
    <citation type="journal article" date="2010" name="Nat. Biotechnol.">
        <title>Draft genome sequence of the oilseed species Ricinus communis.</title>
        <authorList>
            <person name="Chan A.P."/>
            <person name="Crabtree J."/>
            <person name="Zhao Q."/>
            <person name="Lorenzi H."/>
            <person name="Orvis J."/>
            <person name="Puiu D."/>
            <person name="Melake-Berhan A."/>
            <person name="Jones K.M."/>
            <person name="Redman J."/>
            <person name="Chen G."/>
            <person name="Cahoon E.B."/>
            <person name="Gedil M."/>
            <person name="Stanke M."/>
            <person name="Haas B.J."/>
            <person name="Wortman J.R."/>
            <person name="Fraser-Liggett C.M."/>
            <person name="Ravel J."/>
            <person name="Rabinowicz P.D."/>
        </authorList>
    </citation>
    <scope>NUCLEOTIDE SEQUENCE [LARGE SCALE GENOMIC DNA]</scope>
    <source>
        <strain evidence="9">cv. Hale</strain>
    </source>
</reference>
<dbReference type="CDD" id="cd10017">
    <property type="entry name" value="B3_DNA"/>
    <property type="match status" value="1"/>
</dbReference>
<evidence type="ECO:0000256" key="3">
    <source>
        <dbReference type="ARBA" id="ARBA00023125"/>
    </source>
</evidence>
<evidence type="ECO:0000256" key="2">
    <source>
        <dbReference type="ARBA" id="ARBA00023015"/>
    </source>
</evidence>
<dbReference type="Proteomes" id="UP000008311">
    <property type="component" value="Unassembled WGS sequence"/>
</dbReference>
<keyword evidence="9" id="KW-1185">Reference proteome</keyword>
<evidence type="ECO:0000256" key="6">
    <source>
        <dbReference type="SAM" id="MobiDB-lite"/>
    </source>
</evidence>
<feature type="compositionally biased region" description="Basic and acidic residues" evidence="6">
    <location>
        <begin position="1"/>
        <end position="14"/>
    </location>
</feature>
<evidence type="ECO:0000256" key="1">
    <source>
        <dbReference type="ARBA" id="ARBA00004123"/>
    </source>
</evidence>
<dbReference type="PANTHER" id="PTHR31391:SF143">
    <property type="entry name" value="B3 DNA-BINDING DOMAIN PROTEIN"/>
    <property type="match status" value="1"/>
</dbReference>
<feature type="region of interest" description="Disordered" evidence="6">
    <location>
        <begin position="1"/>
        <end position="28"/>
    </location>
</feature>
<proteinExistence type="predicted"/>
<accession>B9SR36</accession>
<evidence type="ECO:0000256" key="5">
    <source>
        <dbReference type="ARBA" id="ARBA00023242"/>
    </source>
</evidence>
<dbReference type="SUPFAM" id="SSF101936">
    <property type="entry name" value="DNA-binding pseudobarrel domain"/>
    <property type="match status" value="1"/>
</dbReference>
<evidence type="ECO:0000256" key="4">
    <source>
        <dbReference type="ARBA" id="ARBA00023163"/>
    </source>
</evidence>
<name>B9SR36_RICCO</name>
<feature type="domain" description="TF-B3" evidence="7">
    <location>
        <begin position="40"/>
        <end position="134"/>
    </location>
</feature>
<dbReference type="AlphaFoldDB" id="B9SR36"/>
<keyword evidence="2" id="KW-0805">Transcription regulation</keyword>
<comment type="subcellular location">
    <subcellularLocation>
        <location evidence="1">Nucleus</location>
    </subcellularLocation>
</comment>
<dbReference type="SMART" id="SM01019">
    <property type="entry name" value="B3"/>
    <property type="match status" value="1"/>
</dbReference>
<keyword evidence="5" id="KW-0539">Nucleus</keyword>
<keyword evidence="4" id="KW-0804">Transcription</keyword>
<dbReference type="PROSITE" id="PS50863">
    <property type="entry name" value="B3"/>
    <property type="match status" value="1"/>
</dbReference>
<dbReference type="PANTHER" id="PTHR31391">
    <property type="entry name" value="B3 DOMAIN-CONTAINING PROTEIN OS11G0197600-RELATED"/>
    <property type="match status" value="1"/>
</dbReference>